<dbReference type="GO" id="GO:0015074">
    <property type="term" value="P:DNA integration"/>
    <property type="evidence" value="ECO:0007669"/>
    <property type="project" value="UniProtKB-KW"/>
</dbReference>
<dbReference type="SUPFAM" id="SSF56349">
    <property type="entry name" value="DNA breaking-rejoining enzymes"/>
    <property type="match status" value="1"/>
</dbReference>
<name>A0A157QP49_9BORD</name>
<evidence type="ECO:0000313" key="6">
    <source>
        <dbReference type="EMBL" id="SAI47346.1"/>
    </source>
</evidence>
<dbReference type="InterPro" id="IPR050808">
    <property type="entry name" value="Phage_Integrase"/>
</dbReference>
<dbReference type="PROSITE" id="PS51898">
    <property type="entry name" value="TYR_RECOMBINASE"/>
    <property type="match status" value="1"/>
</dbReference>
<gene>
    <name evidence="6" type="primary">intA_4</name>
    <name evidence="6" type="ORF">SAMEA1982600_03796</name>
</gene>
<dbReference type="GO" id="GO:0006310">
    <property type="term" value="P:DNA recombination"/>
    <property type="evidence" value="ECO:0007669"/>
    <property type="project" value="UniProtKB-KW"/>
</dbReference>
<sequence length="408" mass="46688">MPTNTLSDTQCRAARPDAKPRKLFDGGGLYLFITPSGAKSWRLAYRFNLSSKTMTFGLYPEVTLAQARAQRDEAKAILRQGRDPGAEKAKLKEPEVVLTFAKASEDFWDGRQDISESYRANAKNAIQQHLVPQLGQRDVRTLTKQDLLDALNVMDAAGLLDYVRKTRMWVSQVFEHLLEQGKVASNPANQINPRKAFRRRKAQHMAALEQRDIPEFMARLALENPSLLSVIACEMLALTWTRTKELRMMKWDELEWEQALWRVPADNMKRGEYHLVPLSKQALACLAQLRQRSRGSVYVFPHETRLDRPMSENTILFLMYRIGYKGRMTGHGWRSVASTWANERGYNPDAIERQLSHVPHDPVRAAYNRAAYLPQRRELLQDWANWLDSCKPDAGVEQGGQSPALRLA</sequence>
<dbReference type="Gene3D" id="1.10.150.130">
    <property type="match status" value="1"/>
</dbReference>
<dbReference type="InterPro" id="IPR025166">
    <property type="entry name" value="Integrase_DNA_bind_dom"/>
</dbReference>
<dbReference type="InterPro" id="IPR013762">
    <property type="entry name" value="Integrase-like_cat_sf"/>
</dbReference>
<dbReference type="InterPro" id="IPR010998">
    <property type="entry name" value="Integrase_recombinase_N"/>
</dbReference>
<dbReference type="RefSeq" id="WP_066417110.1">
    <property type="nucleotide sequence ID" value="NZ_FKBS01000025.1"/>
</dbReference>
<evidence type="ECO:0000259" key="5">
    <source>
        <dbReference type="PROSITE" id="PS51898"/>
    </source>
</evidence>
<organism evidence="6 7">
    <name type="scientific">Bordetella ansorpii</name>
    <dbReference type="NCBI Taxonomy" id="288768"/>
    <lineage>
        <taxon>Bacteria</taxon>
        <taxon>Pseudomonadati</taxon>
        <taxon>Pseudomonadota</taxon>
        <taxon>Betaproteobacteria</taxon>
        <taxon>Burkholderiales</taxon>
        <taxon>Alcaligenaceae</taxon>
        <taxon>Bordetella</taxon>
    </lineage>
</organism>
<reference evidence="6 7" key="1">
    <citation type="submission" date="2016-03" db="EMBL/GenBank/DDBJ databases">
        <authorList>
            <consortium name="Pathogen Informatics"/>
        </authorList>
    </citation>
    <scope>NUCLEOTIDE SEQUENCE [LARGE SCALE GENOMIC DNA]</scope>
    <source>
        <strain evidence="6 7">NCTC13364</strain>
    </source>
</reference>
<evidence type="ECO:0000256" key="3">
    <source>
        <dbReference type="ARBA" id="ARBA00023125"/>
    </source>
</evidence>
<keyword evidence="2" id="KW-0229">DNA integration</keyword>
<dbReference type="GO" id="GO:0003677">
    <property type="term" value="F:DNA binding"/>
    <property type="evidence" value="ECO:0007669"/>
    <property type="project" value="UniProtKB-KW"/>
</dbReference>
<evidence type="ECO:0000256" key="4">
    <source>
        <dbReference type="ARBA" id="ARBA00023172"/>
    </source>
</evidence>
<proteinExistence type="inferred from homology"/>
<dbReference type="PANTHER" id="PTHR30629:SF2">
    <property type="entry name" value="PROPHAGE INTEGRASE INTS-RELATED"/>
    <property type="match status" value="1"/>
</dbReference>
<dbReference type="Pfam" id="PF00589">
    <property type="entry name" value="Phage_integrase"/>
    <property type="match status" value="1"/>
</dbReference>
<keyword evidence="4" id="KW-0233">DNA recombination</keyword>
<dbReference type="InterPro" id="IPR011010">
    <property type="entry name" value="DNA_brk_join_enz"/>
</dbReference>
<dbReference type="Gene3D" id="3.30.160.390">
    <property type="entry name" value="Integrase, DNA-binding domain"/>
    <property type="match status" value="1"/>
</dbReference>
<comment type="similarity">
    <text evidence="1">Belongs to the 'phage' integrase family.</text>
</comment>
<dbReference type="Proteomes" id="UP000077037">
    <property type="component" value="Unassembled WGS sequence"/>
</dbReference>
<dbReference type="InterPro" id="IPR002104">
    <property type="entry name" value="Integrase_catalytic"/>
</dbReference>
<dbReference type="Pfam" id="PF22022">
    <property type="entry name" value="Phage_int_M"/>
    <property type="match status" value="1"/>
</dbReference>
<dbReference type="PANTHER" id="PTHR30629">
    <property type="entry name" value="PROPHAGE INTEGRASE"/>
    <property type="match status" value="1"/>
</dbReference>
<dbReference type="InterPro" id="IPR053876">
    <property type="entry name" value="Phage_int_M"/>
</dbReference>
<dbReference type="CDD" id="cd00801">
    <property type="entry name" value="INT_P4_C"/>
    <property type="match status" value="1"/>
</dbReference>
<protein>
    <submittedName>
        <fullName evidence="6">Phage-related integrase</fullName>
    </submittedName>
</protein>
<accession>A0A157QP49</accession>
<dbReference type="Gene3D" id="1.10.443.10">
    <property type="entry name" value="Intergrase catalytic core"/>
    <property type="match status" value="1"/>
</dbReference>
<evidence type="ECO:0000313" key="7">
    <source>
        <dbReference type="Proteomes" id="UP000077037"/>
    </source>
</evidence>
<dbReference type="Pfam" id="PF13356">
    <property type="entry name" value="Arm-DNA-bind_3"/>
    <property type="match status" value="1"/>
</dbReference>
<dbReference type="AlphaFoldDB" id="A0A157QP49"/>
<dbReference type="EMBL" id="FKBS01000025">
    <property type="protein sequence ID" value="SAI47346.1"/>
    <property type="molecule type" value="Genomic_DNA"/>
</dbReference>
<dbReference type="InterPro" id="IPR038488">
    <property type="entry name" value="Integrase_DNA-bd_sf"/>
</dbReference>
<evidence type="ECO:0000256" key="1">
    <source>
        <dbReference type="ARBA" id="ARBA00008857"/>
    </source>
</evidence>
<dbReference type="OrthoDB" id="9775880at2"/>
<keyword evidence="3" id="KW-0238">DNA-binding</keyword>
<feature type="domain" description="Tyr recombinase" evidence="5">
    <location>
        <begin position="203"/>
        <end position="380"/>
    </location>
</feature>
<evidence type="ECO:0000256" key="2">
    <source>
        <dbReference type="ARBA" id="ARBA00022908"/>
    </source>
</evidence>